<evidence type="ECO:0000313" key="1">
    <source>
        <dbReference type="EMBL" id="KAH8014802.1"/>
    </source>
</evidence>
<dbReference type="EMBL" id="CM037615">
    <property type="protein sequence ID" value="KAH8014802.1"/>
    <property type="molecule type" value="Genomic_DNA"/>
</dbReference>
<protein>
    <submittedName>
        <fullName evidence="1">Uncharacterized protein</fullName>
    </submittedName>
</protein>
<proteinExistence type="predicted"/>
<reference evidence="1" key="1">
    <citation type="submission" date="2021-08" db="EMBL/GenBank/DDBJ databases">
        <title>The first chromosome-level gecko genome reveals the dynamic sex chromosomes of Neotropical dwarf geckos (Sphaerodactylidae: Sphaerodactylus).</title>
        <authorList>
            <person name="Pinto B.J."/>
            <person name="Keating S.E."/>
            <person name="Gamble T."/>
        </authorList>
    </citation>
    <scope>NUCLEOTIDE SEQUENCE</scope>
    <source>
        <strain evidence="1">TG3544</strain>
    </source>
</reference>
<evidence type="ECO:0000313" key="2">
    <source>
        <dbReference type="Proteomes" id="UP000827872"/>
    </source>
</evidence>
<name>A0ACB8G6N6_9SAUR</name>
<organism evidence="1 2">
    <name type="scientific">Sphaerodactylus townsendi</name>
    <dbReference type="NCBI Taxonomy" id="933632"/>
    <lineage>
        <taxon>Eukaryota</taxon>
        <taxon>Metazoa</taxon>
        <taxon>Chordata</taxon>
        <taxon>Craniata</taxon>
        <taxon>Vertebrata</taxon>
        <taxon>Euteleostomi</taxon>
        <taxon>Lepidosauria</taxon>
        <taxon>Squamata</taxon>
        <taxon>Bifurcata</taxon>
        <taxon>Gekkota</taxon>
        <taxon>Sphaerodactylidae</taxon>
        <taxon>Sphaerodactylus</taxon>
    </lineage>
</organism>
<sequence>MYPPPFLREGEGRCKSCTHVANPMHYVIGLVLVNAHIPPAVIPEPPLPPSLKKRINYLNPPLKSNILEFLVRKENVGRPGKILGQRNGQKDCRDNFICIGLPLLAVFLDCLEVSIWRKNAWLAVYF</sequence>
<dbReference type="Proteomes" id="UP000827872">
    <property type="component" value="Linkage Group LG02"/>
</dbReference>
<accession>A0ACB8G6N6</accession>
<gene>
    <name evidence="1" type="ORF">K3G42_031830</name>
</gene>
<comment type="caution">
    <text evidence="1">The sequence shown here is derived from an EMBL/GenBank/DDBJ whole genome shotgun (WGS) entry which is preliminary data.</text>
</comment>
<keyword evidence="2" id="KW-1185">Reference proteome</keyword>